<proteinExistence type="predicted"/>
<evidence type="ECO:0000313" key="3">
    <source>
        <dbReference type="EMBL" id="KAG2289337.1"/>
    </source>
</evidence>
<dbReference type="GO" id="GO:0005634">
    <property type="term" value="C:nucleus"/>
    <property type="evidence" value="ECO:0007669"/>
    <property type="project" value="TreeGrafter"/>
</dbReference>
<dbReference type="Pfam" id="PF01918">
    <property type="entry name" value="Alba"/>
    <property type="match status" value="1"/>
</dbReference>
<sequence length="497" mass="55395">MEEITDGVNSMNLAVDSQKKNRIQVSNTKKPLFFYVNLAKRYMQEHNDVELSALGMAIATVVTIAEILKNNGFAVEKKIMTSTVDIKDGSRGRPVQKPKIEITLGKSDKFDELMAAANEEKEAAEAQKLLSFHLPESKLNFEAPLLSTRQMKKEAVSVRKNMAKKLTHDDSKTSESPSLPVLGLDHVPESASVVFKSSLEKAIEEESEDDDVFSDALDTLSLKQSVSGSIEATKPPMASQDLDQSRDFMLNRFLPDAKSMTMDQQQPQYAMKRQPSPFMSEPVRQIRDILPAATPKRYEYNTTPSYYHGLDDDTSDEDEDEASEYLSRRGCGMSPQLCLGMLSSVHGLKEKPYSLRTSSHDHVKSSKVSQLKSRFQSVKKLALDKLGSRAQSPVHPSVDTNLRSASVPSSPYRQTGCLSPYRSVGNSSPLHSAGFPGTLSSKISSRRYLFHPQKKDLKENSTSVTKWETIVKTSCIHRDHIRYSEELVARSSCQSTT</sequence>
<accession>A0A8X7USL2</accession>
<organism evidence="3 4">
    <name type="scientific">Brassica carinata</name>
    <name type="common">Ethiopian mustard</name>
    <name type="synonym">Abyssinian cabbage</name>
    <dbReference type="NCBI Taxonomy" id="52824"/>
    <lineage>
        <taxon>Eukaryota</taxon>
        <taxon>Viridiplantae</taxon>
        <taxon>Streptophyta</taxon>
        <taxon>Embryophyta</taxon>
        <taxon>Tracheophyta</taxon>
        <taxon>Spermatophyta</taxon>
        <taxon>Magnoliopsida</taxon>
        <taxon>eudicotyledons</taxon>
        <taxon>Gunneridae</taxon>
        <taxon>Pentapetalae</taxon>
        <taxon>rosids</taxon>
        <taxon>malvids</taxon>
        <taxon>Brassicales</taxon>
        <taxon>Brassicaceae</taxon>
        <taxon>Brassiceae</taxon>
        <taxon>Brassica</taxon>
    </lineage>
</organism>
<dbReference type="Proteomes" id="UP000886595">
    <property type="component" value="Unassembled WGS sequence"/>
</dbReference>
<dbReference type="InterPro" id="IPR014560">
    <property type="entry name" value="UCP030333_Alba"/>
</dbReference>
<gene>
    <name evidence="3" type="ORF">Bca52824_048941</name>
</gene>
<name>A0A8X7USL2_BRACI</name>
<dbReference type="PANTHER" id="PTHR31947:SF44">
    <property type="entry name" value="DNA_RNA-BINDING PROTEIN ALBA-LIKE DOMAIN-CONTAINING PROTEIN"/>
    <property type="match status" value="1"/>
</dbReference>
<reference evidence="3 4" key="1">
    <citation type="submission" date="2020-02" db="EMBL/GenBank/DDBJ databases">
        <authorList>
            <person name="Ma Q."/>
            <person name="Huang Y."/>
            <person name="Song X."/>
            <person name="Pei D."/>
        </authorList>
    </citation>
    <scope>NUCLEOTIDE SEQUENCE [LARGE SCALE GENOMIC DNA]</scope>
    <source>
        <strain evidence="3">Sxm20200214</strain>
        <tissue evidence="3">Leaf</tissue>
    </source>
</reference>
<evidence type="ECO:0000256" key="1">
    <source>
        <dbReference type="SAM" id="MobiDB-lite"/>
    </source>
</evidence>
<keyword evidence="4" id="KW-1185">Reference proteome</keyword>
<feature type="domain" description="DNA/RNA-binding protein Alba-like" evidence="2">
    <location>
        <begin position="21"/>
        <end position="78"/>
    </location>
</feature>
<dbReference type="AlphaFoldDB" id="A0A8X7USL2"/>
<dbReference type="InterPro" id="IPR002775">
    <property type="entry name" value="DNA/RNA-bd_Alba-like"/>
</dbReference>
<dbReference type="Pfam" id="PF05097">
    <property type="entry name" value="DUF688"/>
    <property type="match status" value="1"/>
</dbReference>
<dbReference type="FunFam" id="3.30.110.20:FF:000005">
    <property type="entry name" value="Uncharacterized protein At2g34160"/>
    <property type="match status" value="1"/>
</dbReference>
<dbReference type="GO" id="GO:0003723">
    <property type="term" value="F:RNA binding"/>
    <property type="evidence" value="ECO:0007669"/>
    <property type="project" value="TreeGrafter"/>
</dbReference>
<evidence type="ECO:0000313" key="4">
    <source>
        <dbReference type="Proteomes" id="UP000886595"/>
    </source>
</evidence>
<feature type="region of interest" description="Disordered" evidence="1">
    <location>
        <begin position="387"/>
        <end position="411"/>
    </location>
</feature>
<dbReference type="InterPro" id="IPR007789">
    <property type="entry name" value="DUF688"/>
</dbReference>
<dbReference type="Gene3D" id="3.30.110.20">
    <property type="entry name" value="Alba-like domain"/>
    <property type="match status" value="1"/>
</dbReference>
<comment type="caution">
    <text evidence="3">The sequence shown here is derived from an EMBL/GenBank/DDBJ whole genome shotgun (WGS) entry which is preliminary data.</text>
</comment>
<dbReference type="EMBL" id="JAAMPC010000010">
    <property type="protein sequence ID" value="KAG2289337.1"/>
    <property type="molecule type" value="Genomic_DNA"/>
</dbReference>
<dbReference type="OrthoDB" id="677721at2759"/>
<dbReference type="PANTHER" id="PTHR31947">
    <property type="entry name" value="DNA/RNA-BINDING PROTEIN ALBA 3"/>
    <property type="match status" value="1"/>
</dbReference>
<dbReference type="SUPFAM" id="SSF82704">
    <property type="entry name" value="AlbA-like"/>
    <property type="match status" value="1"/>
</dbReference>
<dbReference type="InterPro" id="IPR036882">
    <property type="entry name" value="Alba-like_dom_sf"/>
</dbReference>
<evidence type="ECO:0000259" key="2">
    <source>
        <dbReference type="Pfam" id="PF01918"/>
    </source>
</evidence>
<feature type="compositionally biased region" description="Polar residues" evidence="1">
    <location>
        <begin position="398"/>
        <end position="411"/>
    </location>
</feature>
<protein>
    <recommendedName>
        <fullName evidence="2">DNA/RNA-binding protein Alba-like domain-containing protein</fullName>
    </recommendedName>
</protein>